<comment type="caution">
    <text evidence="6">The sequence shown here is derived from an EMBL/GenBank/DDBJ whole genome shotgun (WGS) entry which is preliminary data.</text>
</comment>
<name>A0A9D1R561_9FIRM</name>
<evidence type="ECO:0000256" key="2">
    <source>
        <dbReference type="ARBA" id="ARBA00023125"/>
    </source>
</evidence>
<dbReference type="Pfam" id="PF01418">
    <property type="entry name" value="HTH_6"/>
    <property type="match status" value="1"/>
</dbReference>
<dbReference type="Pfam" id="PF01380">
    <property type="entry name" value="SIS"/>
    <property type="match status" value="1"/>
</dbReference>
<accession>A0A9D1R561</accession>
<dbReference type="GO" id="GO:0003677">
    <property type="term" value="F:DNA binding"/>
    <property type="evidence" value="ECO:0007669"/>
    <property type="project" value="UniProtKB-KW"/>
</dbReference>
<dbReference type="InterPro" id="IPR047640">
    <property type="entry name" value="RpiR-like"/>
</dbReference>
<dbReference type="PANTHER" id="PTHR30514:SF21">
    <property type="entry name" value="RPIR-FAMILY TRANSCRIPTIONAL REGULATOR"/>
    <property type="match status" value="1"/>
</dbReference>
<evidence type="ECO:0000313" key="7">
    <source>
        <dbReference type="Proteomes" id="UP000824265"/>
    </source>
</evidence>
<dbReference type="Gene3D" id="3.40.50.10490">
    <property type="entry name" value="Glucose-6-phosphate isomerase like protein, domain 1"/>
    <property type="match status" value="1"/>
</dbReference>
<evidence type="ECO:0000259" key="4">
    <source>
        <dbReference type="PROSITE" id="PS51071"/>
    </source>
</evidence>
<proteinExistence type="predicted"/>
<dbReference type="InterPro" id="IPR046348">
    <property type="entry name" value="SIS_dom_sf"/>
</dbReference>
<dbReference type="CDD" id="cd05013">
    <property type="entry name" value="SIS_RpiR"/>
    <property type="match status" value="1"/>
</dbReference>
<dbReference type="InterPro" id="IPR036388">
    <property type="entry name" value="WH-like_DNA-bd_sf"/>
</dbReference>
<dbReference type="EMBL" id="DXGH01000033">
    <property type="protein sequence ID" value="HIW81065.1"/>
    <property type="molecule type" value="Genomic_DNA"/>
</dbReference>
<dbReference type="PROSITE" id="PS51071">
    <property type="entry name" value="HTH_RPIR"/>
    <property type="match status" value="1"/>
</dbReference>
<feature type="domain" description="SIS" evidence="5">
    <location>
        <begin position="114"/>
        <end position="253"/>
    </location>
</feature>
<evidence type="ECO:0000313" key="6">
    <source>
        <dbReference type="EMBL" id="HIW81065.1"/>
    </source>
</evidence>
<organism evidence="6 7">
    <name type="scientific">Candidatus Acetatifactor stercoripullorum</name>
    <dbReference type="NCBI Taxonomy" id="2838414"/>
    <lineage>
        <taxon>Bacteria</taxon>
        <taxon>Bacillati</taxon>
        <taxon>Bacillota</taxon>
        <taxon>Clostridia</taxon>
        <taxon>Lachnospirales</taxon>
        <taxon>Lachnospiraceae</taxon>
        <taxon>Acetatifactor</taxon>
    </lineage>
</organism>
<keyword evidence="1" id="KW-0805">Transcription regulation</keyword>
<evidence type="ECO:0000259" key="5">
    <source>
        <dbReference type="PROSITE" id="PS51464"/>
    </source>
</evidence>
<dbReference type="InterPro" id="IPR009057">
    <property type="entry name" value="Homeodomain-like_sf"/>
</dbReference>
<dbReference type="GO" id="GO:0097367">
    <property type="term" value="F:carbohydrate derivative binding"/>
    <property type="evidence" value="ECO:0007669"/>
    <property type="project" value="InterPro"/>
</dbReference>
<dbReference type="SUPFAM" id="SSF53697">
    <property type="entry name" value="SIS domain"/>
    <property type="match status" value="1"/>
</dbReference>
<dbReference type="GO" id="GO:0003700">
    <property type="term" value="F:DNA-binding transcription factor activity"/>
    <property type="evidence" value="ECO:0007669"/>
    <property type="project" value="InterPro"/>
</dbReference>
<dbReference type="InterPro" id="IPR001347">
    <property type="entry name" value="SIS_dom"/>
</dbReference>
<protein>
    <submittedName>
        <fullName evidence="6">MurR/RpiR family transcriptional regulator</fullName>
    </submittedName>
</protein>
<evidence type="ECO:0000256" key="3">
    <source>
        <dbReference type="ARBA" id="ARBA00023163"/>
    </source>
</evidence>
<dbReference type="Gene3D" id="1.10.10.10">
    <property type="entry name" value="Winged helix-like DNA-binding domain superfamily/Winged helix DNA-binding domain"/>
    <property type="match status" value="1"/>
</dbReference>
<feature type="domain" description="HTH rpiR-type" evidence="4">
    <location>
        <begin position="6"/>
        <end position="81"/>
    </location>
</feature>
<keyword evidence="2" id="KW-0238">DNA-binding</keyword>
<gene>
    <name evidence="6" type="ORF">H9742_05960</name>
</gene>
<sequence>MEAYTASIVPKIEADYEKLTGVERLIADFFIKNKEKMDFSSRTIAQKLHVSEASLSRFAKKLGYRGYREFIYSYQPAVARETGAEPETMAVLDAYREILHKSYSLIREDQIKRVASLIAEKKRIFLYGFGSSGLAAQEFKLRLMRVGMDVEAVTESHQLMINGARVSEDCLIIGISLSGATKEVVQAMEHAAAKGAKTVFITSSGAAGQGLFDETVLVAVKKNLQYGNVISPQFPTLVILDLIYASLLKEKARGPEEQYDIALWERIKGYPPKEDIP</sequence>
<dbReference type="InterPro" id="IPR000281">
    <property type="entry name" value="HTH_RpiR"/>
</dbReference>
<dbReference type="RefSeq" id="WP_318704582.1">
    <property type="nucleotide sequence ID" value="NZ_CALWMU010000034.1"/>
</dbReference>
<dbReference type="PANTHER" id="PTHR30514">
    <property type="entry name" value="GLUCOKINASE"/>
    <property type="match status" value="1"/>
</dbReference>
<dbReference type="PROSITE" id="PS51464">
    <property type="entry name" value="SIS"/>
    <property type="match status" value="1"/>
</dbReference>
<dbReference type="SUPFAM" id="SSF46689">
    <property type="entry name" value="Homeodomain-like"/>
    <property type="match status" value="1"/>
</dbReference>
<dbReference type="GO" id="GO:1901135">
    <property type="term" value="P:carbohydrate derivative metabolic process"/>
    <property type="evidence" value="ECO:0007669"/>
    <property type="project" value="InterPro"/>
</dbReference>
<reference evidence="6" key="2">
    <citation type="submission" date="2021-04" db="EMBL/GenBank/DDBJ databases">
        <authorList>
            <person name="Gilroy R."/>
        </authorList>
    </citation>
    <scope>NUCLEOTIDE SEQUENCE</scope>
    <source>
        <strain evidence="6">CHK195-6426</strain>
    </source>
</reference>
<evidence type="ECO:0000256" key="1">
    <source>
        <dbReference type="ARBA" id="ARBA00023015"/>
    </source>
</evidence>
<dbReference type="Proteomes" id="UP000824265">
    <property type="component" value="Unassembled WGS sequence"/>
</dbReference>
<keyword evidence="3" id="KW-0804">Transcription</keyword>
<dbReference type="InterPro" id="IPR035472">
    <property type="entry name" value="RpiR-like_SIS"/>
</dbReference>
<reference evidence="6" key="1">
    <citation type="journal article" date="2021" name="PeerJ">
        <title>Extensive microbial diversity within the chicken gut microbiome revealed by metagenomics and culture.</title>
        <authorList>
            <person name="Gilroy R."/>
            <person name="Ravi A."/>
            <person name="Getino M."/>
            <person name="Pursley I."/>
            <person name="Horton D.L."/>
            <person name="Alikhan N.F."/>
            <person name="Baker D."/>
            <person name="Gharbi K."/>
            <person name="Hall N."/>
            <person name="Watson M."/>
            <person name="Adriaenssens E.M."/>
            <person name="Foster-Nyarko E."/>
            <person name="Jarju S."/>
            <person name="Secka A."/>
            <person name="Antonio M."/>
            <person name="Oren A."/>
            <person name="Chaudhuri R.R."/>
            <person name="La Ragione R."/>
            <person name="Hildebrand F."/>
            <person name="Pallen M.J."/>
        </authorList>
    </citation>
    <scope>NUCLEOTIDE SEQUENCE</scope>
    <source>
        <strain evidence="6">CHK195-6426</strain>
    </source>
</reference>
<dbReference type="AlphaFoldDB" id="A0A9D1R561"/>